<dbReference type="SMART" id="SM00856">
    <property type="entry name" value="PMEI"/>
    <property type="match status" value="1"/>
</dbReference>
<dbReference type="OrthoDB" id="782742at2759"/>
<feature type="chain" id="PRO_5027046642" evidence="2">
    <location>
        <begin position="22"/>
        <end position="201"/>
    </location>
</feature>
<dbReference type="CDD" id="cd15798">
    <property type="entry name" value="PMEI-like_3"/>
    <property type="match status" value="1"/>
</dbReference>
<dbReference type="Pfam" id="PF04043">
    <property type="entry name" value="PMEI"/>
    <property type="match status" value="1"/>
</dbReference>
<dbReference type="InterPro" id="IPR006501">
    <property type="entry name" value="Pectinesterase_inhib_dom"/>
</dbReference>
<evidence type="ECO:0000256" key="1">
    <source>
        <dbReference type="ARBA" id="ARBA00022729"/>
    </source>
</evidence>
<dbReference type="GeneID" id="105048776"/>
<keyword evidence="4" id="KW-1185">Reference proteome</keyword>
<dbReference type="PANTHER" id="PTHR31080:SF64">
    <property type="entry name" value="PLANT INVERTASE_PECTIN METHYLESTERASE INHIBITOR SUPERFAMILY PROTEIN"/>
    <property type="match status" value="1"/>
</dbReference>
<evidence type="ECO:0000256" key="2">
    <source>
        <dbReference type="SAM" id="SignalP"/>
    </source>
</evidence>
<accession>A0A6I9RHW4</accession>
<dbReference type="InterPro" id="IPR051955">
    <property type="entry name" value="PME_Inhibitor"/>
</dbReference>
<dbReference type="NCBIfam" id="TIGR01614">
    <property type="entry name" value="PME_inhib"/>
    <property type="match status" value="1"/>
</dbReference>
<feature type="domain" description="Pectinesterase inhibitor" evidence="3">
    <location>
        <begin position="34"/>
        <end position="193"/>
    </location>
</feature>
<evidence type="ECO:0000313" key="5">
    <source>
        <dbReference type="RefSeq" id="XP_010926525.1"/>
    </source>
</evidence>
<organism evidence="4 5">
    <name type="scientific">Elaeis guineensis var. tenera</name>
    <name type="common">Oil palm</name>
    <dbReference type="NCBI Taxonomy" id="51953"/>
    <lineage>
        <taxon>Eukaryota</taxon>
        <taxon>Viridiplantae</taxon>
        <taxon>Streptophyta</taxon>
        <taxon>Embryophyta</taxon>
        <taxon>Tracheophyta</taxon>
        <taxon>Spermatophyta</taxon>
        <taxon>Magnoliopsida</taxon>
        <taxon>Liliopsida</taxon>
        <taxon>Arecaceae</taxon>
        <taxon>Arecoideae</taxon>
        <taxon>Cocoseae</taxon>
        <taxon>Elaeidinae</taxon>
        <taxon>Elaeis</taxon>
    </lineage>
</organism>
<sequence>MAAKLCILLLSFVFATTNSLASSPTASTSTKTSSSKDLIRSYCEDAVFPRLCNKVFRKHAEIIHPNGTNELTQLATVVTVNRLRGLSKRVAVLARDATEPKDAKALKACKAALSDAAKEARRSASELSEVNATTEKAQAEKRAAKAQAYMSDAMMNEDLCADQLDGMADGPVKTDVSRRVRQVKQLTANSLSLIHGVATAN</sequence>
<reference evidence="5" key="1">
    <citation type="submission" date="2025-08" db="UniProtKB">
        <authorList>
            <consortium name="RefSeq"/>
        </authorList>
    </citation>
    <scope>IDENTIFICATION</scope>
</reference>
<dbReference type="PANTHER" id="PTHR31080">
    <property type="entry name" value="PECTINESTERASE INHIBITOR-LIKE"/>
    <property type="match status" value="1"/>
</dbReference>
<dbReference type="InParanoid" id="A0A6I9RHW4"/>
<evidence type="ECO:0000313" key="4">
    <source>
        <dbReference type="Proteomes" id="UP000504607"/>
    </source>
</evidence>
<dbReference type="AlphaFoldDB" id="A0A6I9RHW4"/>
<keyword evidence="1 2" id="KW-0732">Signal</keyword>
<evidence type="ECO:0000259" key="3">
    <source>
        <dbReference type="SMART" id="SM00856"/>
    </source>
</evidence>
<dbReference type="SUPFAM" id="SSF101148">
    <property type="entry name" value="Plant invertase/pectin methylesterase inhibitor"/>
    <property type="match status" value="1"/>
</dbReference>
<feature type="signal peptide" evidence="2">
    <location>
        <begin position="1"/>
        <end position="21"/>
    </location>
</feature>
<name>A0A6I9RHW4_ELAGV</name>
<gene>
    <name evidence="5" type="primary">LOC105048776</name>
</gene>
<dbReference type="RefSeq" id="XP_010926525.1">
    <property type="nucleotide sequence ID" value="XM_010928223.3"/>
</dbReference>
<dbReference type="Proteomes" id="UP000504607">
    <property type="component" value="Chromosome 7"/>
</dbReference>
<proteinExistence type="predicted"/>
<protein>
    <submittedName>
        <fullName evidence="5">Uncharacterized protein LOC105048776</fullName>
    </submittedName>
</protein>
<dbReference type="Gene3D" id="1.20.140.40">
    <property type="entry name" value="Invertase/pectin methylesterase inhibitor family protein"/>
    <property type="match status" value="1"/>
</dbReference>
<dbReference type="InterPro" id="IPR035513">
    <property type="entry name" value="Invertase/methylesterase_inhib"/>
</dbReference>
<dbReference type="GO" id="GO:0004857">
    <property type="term" value="F:enzyme inhibitor activity"/>
    <property type="evidence" value="ECO:0007669"/>
    <property type="project" value="InterPro"/>
</dbReference>
<dbReference type="KEGG" id="egu:105048776"/>